<evidence type="ECO:0000256" key="2">
    <source>
        <dbReference type="SAM" id="Phobius"/>
    </source>
</evidence>
<evidence type="ECO:0000256" key="1">
    <source>
        <dbReference type="SAM" id="MobiDB-lite"/>
    </source>
</evidence>
<organism evidence="3 4">
    <name type="scientific">Patiria miniata</name>
    <name type="common">Bat star</name>
    <name type="synonym">Asterina miniata</name>
    <dbReference type="NCBI Taxonomy" id="46514"/>
    <lineage>
        <taxon>Eukaryota</taxon>
        <taxon>Metazoa</taxon>
        <taxon>Echinodermata</taxon>
        <taxon>Eleutherozoa</taxon>
        <taxon>Asterozoa</taxon>
        <taxon>Asteroidea</taxon>
        <taxon>Valvatacea</taxon>
        <taxon>Valvatida</taxon>
        <taxon>Asterinidae</taxon>
        <taxon>Patiria</taxon>
    </lineage>
</organism>
<dbReference type="EnsemblMetazoa" id="XM_038201705.1">
    <property type="protein sequence ID" value="XP_038057633.1"/>
    <property type="gene ID" value="LOC119729173"/>
</dbReference>
<feature type="transmembrane region" description="Helical" evidence="2">
    <location>
        <begin position="29"/>
        <end position="53"/>
    </location>
</feature>
<keyword evidence="4" id="KW-1185">Reference proteome</keyword>
<proteinExistence type="predicted"/>
<dbReference type="AlphaFoldDB" id="A0A914A191"/>
<evidence type="ECO:0000313" key="3">
    <source>
        <dbReference type="EnsemblMetazoa" id="XP_038057633.1"/>
    </source>
</evidence>
<dbReference type="GeneID" id="119729173"/>
<dbReference type="Proteomes" id="UP000887568">
    <property type="component" value="Unplaced"/>
</dbReference>
<keyword evidence="2" id="KW-1133">Transmembrane helix</keyword>
<name>A0A914A191_PATMI</name>
<dbReference type="RefSeq" id="XP_038057633.1">
    <property type="nucleotide sequence ID" value="XM_038201705.1"/>
</dbReference>
<evidence type="ECO:0000313" key="4">
    <source>
        <dbReference type="Proteomes" id="UP000887568"/>
    </source>
</evidence>
<protein>
    <submittedName>
        <fullName evidence="3">Uncharacterized protein</fullName>
    </submittedName>
</protein>
<feature type="transmembrane region" description="Helical" evidence="2">
    <location>
        <begin position="65"/>
        <end position="88"/>
    </location>
</feature>
<sequence>MAGQTSQQSRQHHLHDGTHSFPSSSHRRCCAWAMVGVGGVLLLVGVVLFVLGVVPGSMAGDVVKWLGAVCGVLGIVLLVASVAVYIIASRTKDTENYSVTNEESTVSKNCQSDRPRSIIREPSLKPRGGCVKATPGGYTSFLYSPNYKGEEPTGD</sequence>
<keyword evidence="2" id="KW-0472">Membrane</keyword>
<feature type="region of interest" description="Disordered" evidence="1">
    <location>
        <begin position="1"/>
        <end position="22"/>
    </location>
</feature>
<reference evidence="3" key="1">
    <citation type="submission" date="2022-11" db="UniProtKB">
        <authorList>
            <consortium name="EnsemblMetazoa"/>
        </authorList>
    </citation>
    <scope>IDENTIFICATION</scope>
</reference>
<keyword evidence="2" id="KW-0812">Transmembrane</keyword>
<accession>A0A914A191</accession>